<dbReference type="Gene3D" id="3.30.70.100">
    <property type="match status" value="1"/>
</dbReference>
<evidence type="ECO:0000313" key="4">
    <source>
        <dbReference type="EMBL" id="ASD64252.1"/>
    </source>
</evidence>
<dbReference type="SUPFAM" id="SSF55008">
    <property type="entry name" value="HMA, heavy metal-associated domain"/>
    <property type="match status" value="1"/>
</dbReference>
<dbReference type="Pfam" id="PF00403">
    <property type="entry name" value="HMA"/>
    <property type="match status" value="1"/>
</dbReference>
<evidence type="ECO:0000259" key="3">
    <source>
        <dbReference type="PROSITE" id="PS50846"/>
    </source>
</evidence>
<organism evidence="4 5">
    <name type="scientific">Bdellovibrio bacteriovorus</name>
    <dbReference type="NCBI Taxonomy" id="959"/>
    <lineage>
        <taxon>Bacteria</taxon>
        <taxon>Pseudomonadati</taxon>
        <taxon>Bdellovibrionota</taxon>
        <taxon>Bdellovibrionia</taxon>
        <taxon>Bdellovibrionales</taxon>
        <taxon>Pseudobdellovibrionaceae</taxon>
        <taxon>Bdellovibrio</taxon>
    </lineage>
</organism>
<evidence type="ECO:0000256" key="1">
    <source>
        <dbReference type="ARBA" id="ARBA00022723"/>
    </source>
</evidence>
<dbReference type="Proteomes" id="UP000197003">
    <property type="component" value="Chromosome"/>
</dbReference>
<dbReference type="EMBL" id="CP020946">
    <property type="protein sequence ID" value="ASD64252.1"/>
    <property type="molecule type" value="Genomic_DNA"/>
</dbReference>
<feature type="signal peptide" evidence="2">
    <location>
        <begin position="1"/>
        <end position="18"/>
    </location>
</feature>
<keyword evidence="2" id="KW-0732">Signal</keyword>
<sequence length="91" mass="9532">MKKLLAVTALLLSQAAVAESITYDVEGMHCASCAKSIKAQVCKMDGLEKCDVTVGKVIVSPKAGSTISQDQIQAAISKAGEYKIINSSKSK</sequence>
<proteinExistence type="predicted"/>
<evidence type="ECO:0000256" key="2">
    <source>
        <dbReference type="SAM" id="SignalP"/>
    </source>
</evidence>
<accession>A0A1Z3N9W0</accession>
<dbReference type="PROSITE" id="PS01047">
    <property type="entry name" value="HMA_1"/>
    <property type="match status" value="1"/>
</dbReference>
<protein>
    <submittedName>
        <fullName evidence="4">Cation-transporting ATPase</fullName>
    </submittedName>
</protein>
<dbReference type="InterPro" id="IPR036163">
    <property type="entry name" value="HMA_dom_sf"/>
</dbReference>
<dbReference type="RefSeq" id="WP_088565731.1">
    <property type="nucleotide sequence ID" value="NZ_CP020946.1"/>
</dbReference>
<dbReference type="OrthoDB" id="9813965at2"/>
<keyword evidence="1" id="KW-0479">Metal-binding</keyword>
<dbReference type="GO" id="GO:0046872">
    <property type="term" value="F:metal ion binding"/>
    <property type="evidence" value="ECO:0007669"/>
    <property type="project" value="UniProtKB-KW"/>
</dbReference>
<evidence type="ECO:0000313" key="5">
    <source>
        <dbReference type="Proteomes" id="UP000197003"/>
    </source>
</evidence>
<feature type="domain" description="HMA" evidence="3">
    <location>
        <begin position="19"/>
        <end position="84"/>
    </location>
</feature>
<dbReference type="AlphaFoldDB" id="A0A1Z3N9W0"/>
<dbReference type="PROSITE" id="PS50846">
    <property type="entry name" value="HMA_2"/>
    <property type="match status" value="1"/>
</dbReference>
<dbReference type="CDD" id="cd00371">
    <property type="entry name" value="HMA"/>
    <property type="match status" value="1"/>
</dbReference>
<dbReference type="InterPro" id="IPR017969">
    <property type="entry name" value="Heavy-metal-associated_CS"/>
</dbReference>
<feature type="chain" id="PRO_5012712425" evidence="2">
    <location>
        <begin position="19"/>
        <end position="91"/>
    </location>
</feature>
<reference evidence="4 5" key="1">
    <citation type="submission" date="2017-04" db="EMBL/GenBank/DDBJ databases">
        <title>Whole genome sequence of Bdellovibrio bacteriovorus strain SSB218315.</title>
        <authorList>
            <person name="Oyedara O."/>
            <person name="Rodriguez-Perez M.A."/>
        </authorList>
    </citation>
    <scope>NUCLEOTIDE SEQUENCE [LARGE SCALE GENOMIC DNA]</scope>
    <source>
        <strain evidence="4 5">SSB218315</strain>
    </source>
</reference>
<gene>
    <name evidence="4" type="ORF">B9G79_12090</name>
</gene>
<name>A0A1Z3N9W0_BDEBC</name>
<dbReference type="InterPro" id="IPR006121">
    <property type="entry name" value="HMA_dom"/>
</dbReference>